<keyword evidence="3" id="KW-1185">Reference proteome</keyword>
<accession>A0ABD3RTJ8</accession>
<feature type="region of interest" description="Disordered" evidence="1">
    <location>
        <begin position="44"/>
        <end position="71"/>
    </location>
</feature>
<dbReference type="EMBL" id="JALLPB020000187">
    <property type="protein sequence ID" value="KAL3815676.1"/>
    <property type="molecule type" value="Genomic_DNA"/>
</dbReference>
<dbReference type="Proteomes" id="UP001530377">
    <property type="component" value="Unassembled WGS sequence"/>
</dbReference>
<protein>
    <submittedName>
        <fullName evidence="2">Uncharacterized protein</fullName>
    </submittedName>
</protein>
<sequence length="100" mass="11080">MSLLANIYANSFHDCQDEGRFKDDYMEGQGTMKITRNVIIPRLITSEDEKTNKGSDPGAVPTTGSTNEASAAKNDWMIPLQFQSDISHIHQKAGFTQIGF</sequence>
<proteinExistence type="predicted"/>
<dbReference type="AlphaFoldDB" id="A0ABD3RTJ8"/>
<evidence type="ECO:0000313" key="2">
    <source>
        <dbReference type="EMBL" id="KAL3815676.1"/>
    </source>
</evidence>
<name>A0ABD3RTJ8_9STRA</name>
<evidence type="ECO:0000313" key="3">
    <source>
        <dbReference type="Proteomes" id="UP001530377"/>
    </source>
</evidence>
<gene>
    <name evidence="2" type="ORF">ACHAXA_006569</name>
</gene>
<organism evidence="2 3">
    <name type="scientific">Cyclostephanos tholiformis</name>
    <dbReference type="NCBI Taxonomy" id="382380"/>
    <lineage>
        <taxon>Eukaryota</taxon>
        <taxon>Sar</taxon>
        <taxon>Stramenopiles</taxon>
        <taxon>Ochrophyta</taxon>
        <taxon>Bacillariophyta</taxon>
        <taxon>Coscinodiscophyceae</taxon>
        <taxon>Thalassiosirophycidae</taxon>
        <taxon>Stephanodiscales</taxon>
        <taxon>Stephanodiscaceae</taxon>
        <taxon>Cyclostephanos</taxon>
    </lineage>
</organism>
<evidence type="ECO:0000256" key="1">
    <source>
        <dbReference type="SAM" id="MobiDB-lite"/>
    </source>
</evidence>
<reference evidence="2 3" key="1">
    <citation type="submission" date="2024-10" db="EMBL/GenBank/DDBJ databases">
        <title>Updated reference genomes for cyclostephanoid diatoms.</title>
        <authorList>
            <person name="Roberts W.R."/>
            <person name="Alverson A.J."/>
        </authorList>
    </citation>
    <scope>NUCLEOTIDE SEQUENCE [LARGE SCALE GENOMIC DNA]</scope>
    <source>
        <strain evidence="2 3">AJA228-03</strain>
    </source>
</reference>
<comment type="caution">
    <text evidence="2">The sequence shown here is derived from an EMBL/GenBank/DDBJ whole genome shotgun (WGS) entry which is preliminary data.</text>
</comment>